<keyword evidence="2" id="KW-0472">Membrane</keyword>
<feature type="compositionally biased region" description="Basic and acidic residues" evidence="1">
    <location>
        <begin position="1"/>
        <end position="10"/>
    </location>
</feature>
<dbReference type="STRING" id="1716141.STSP_14770"/>
<keyword evidence="2" id="KW-1133">Transmembrane helix</keyword>
<feature type="region of interest" description="Disordered" evidence="1">
    <location>
        <begin position="231"/>
        <end position="401"/>
    </location>
</feature>
<comment type="caution">
    <text evidence="3">The sequence shown here is derived from an EMBL/GenBank/DDBJ whole genome shotgun (WGS) entry which is preliminary data.</text>
</comment>
<protein>
    <submittedName>
        <fullName evidence="3">Uncharacterized protein</fullName>
    </submittedName>
</protein>
<keyword evidence="4" id="KW-1185">Reference proteome</keyword>
<feature type="compositionally biased region" description="Basic and acidic residues" evidence="1">
    <location>
        <begin position="22"/>
        <end position="74"/>
    </location>
</feature>
<feature type="compositionally biased region" description="Basic and acidic residues" evidence="1">
    <location>
        <begin position="109"/>
        <end position="121"/>
    </location>
</feature>
<proteinExistence type="predicted"/>
<feature type="region of interest" description="Disordered" evidence="1">
    <location>
        <begin position="1"/>
        <end position="150"/>
    </location>
</feature>
<feature type="compositionally biased region" description="Acidic residues" evidence="1">
    <location>
        <begin position="11"/>
        <end position="21"/>
    </location>
</feature>
<name>A0A177HWV1_9ACTN</name>
<organism evidence="3 4">
    <name type="scientific">Streptomyces jeddahensis</name>
    <dbReference type="NCBI Taxonomy" id="1716141"/>
    <lineage>
        <taxon>Bacteria</taxon>
        <taxon>Bacillati</taxon>
        <taxon>Actinomycetota</taxon>
        <taxon>Actinomycetes</taxon>
        <taxon>Kitasatosporales</taxon>
        <taxon>Streptomycetaceae</taxon>
        <taxon>Streptomyces</taxon>
    </lineage>
</organism>
<dbReference type="RefSeq" id="WP_157902786.1">
    <property type="nucleotide sequence ID" value="NZ_LOHS01000051.1"/>
</dbReference>
<dbReference type="AlphaFoldDB" id="A0A177HWV1"/>
<evidence type="ECO:0000313" key="3">
    <source>
        <dbReference type="EMBL" id="OAH15099.1"/>
    </source>
</evidence>
<feature type="compositionally biased region" description="Low complexity" evidence="1">
    <location>
        <begin position="315"/>
        <end position="326"/>
    </location>
</feature>
<evidence type="ECO:0000256" key="1">
    <source>
        <dbReference type="SAM" id="MobiDB-lite"/>
    </source>
</evidence>
<gene>
    <name evidence="3" type="ORF">STSP_14770</name>
</gene>
<accession>A0A177HWV1</accession>
<dbReference type="Proteomes" id="UP000077381">
    <property type="component" value="Unassembled WGS sequence"/>
</dbReference>
<feature type="compositionally biased region" description="Low complexity" evidence="1">
    <location>
        <begin position="385"/>
        <end position="401"/>
    </location>
</feature>
<reference evidence="3 4" key="1">
    <citation type="submission" date="2015-12" db="EMBL/GenBank/DDBJ databases">
        <title>Genome sequence of Streptomyces sp. G25.</title>
        <authorList>
            <person name="Poehlein A."/>
            <person name="Roettig A."/>
            <person name="Hiessl S."/>
            <person name="Hauschild P."/>
            <person name="Schauer J."/>
            <person name="Madkour M.H."/>
            <person name="Al-Ansari A.M."/>
            <person name="Almakishah N.H."/>
            <person name="Steinbuechel A."/>
            <person name="Daniel R."/>
        </authorList>
    </citation>
    <scope>NUCLEOTIDE SEQUENCE [LARGE SCALE GENOMIC DNA]</scope>
    <source>
        <strain evidence="4">G25(2015)</strain>
    </source>
</reference>
<keyword evidence="2" id="KW-0812">Transmembrane</keyword>
<feature type="transmembrane region" description="Helical" evidence="2">
    <location>
        <begin position="207"/>
        <end position="227"/>
    </location>
</feature>
<dbReference type="OrthoDB" id="4307327at2"/>
<sequence>MRVDKWREDAQLSEDSGESDDPERPEAEGRANDAEPSRDDGRSDDAEPSRDDGQADDAAPSRDGGRADDAEPSRGDSQADDVEPSHGGPASDAGRTAEDWFRRGSPLLERSREFGGGREPQDGSGLRGAPTGQPDRVGHGPDRGGHGERSGEDLLLAHAHDPNEVTVQLDAIGYDEGRLTVQEKQRGHEVPVFVDDSGRRSRTLRRIGIAVGTVCAVYAVVIVATLLSGNSSAPWLPITGQKDDGKPASQVEPSPLPADTASPSDSAGTAPDVLPSGTDGITASPGDSASASPDPSASASKPGESADPDPTTSNEPDPQDTTSDDPGPGPDPTGGGPTTDPVDPEPTDTGEPSTEPTPSSGEDDGTDTVAESPIGEAPVELDPGSPAEPSASSPSSSESTL</sequence>
<feature type="compositionally biased region" description="Basic and acidic residues" evidence="1">
    <location>
        <begin position="136"/>
        <end position="150"/>
    </location>
</feature>
<evidence type="ECO:0000256" key="2">
    <source>
        <dbReference type="SAM" id="Phobius"/>
    </source>
</evidence>
<feature type="compositionally biased region" description="Low complexity" evidence="1">
    <location>
        <begin position="283"/>
        <end position="303"/>
    </location>
</feature>
<dbReference type="PATRIC" id="fig|1716141.3.peg.1562"/>
<dbReference type="EMBL" id="LOHS01000051">
    <property type="protein sequence ID" value="OAH15099.1"/>
    <property type="molecule type" value="Genomic_DNA"/>
</dbReference>
<evidence type="ECO:0000313" key="4">
    <source>
        <dbReference type="Proteomes" id="UP000077381"/>
    </source>
</evidence>